<evidence type="ECO:0000313" key="2">
    <source>
        <dbReference type="EMBL" id="ADL52821.1"/>
    </source>
</evidence>
<dbReference type="GO" id="GO:0016853">
    <property type="term" value="F:isomerase activity"/>
    <property type="evidence" value="ECO:0007669"/>
    <property type="project" value="TreeGrafter"/>
</dbReference>
<dbReference type="InterPro" id="IPR003719">
    <property type="entry name" value="Phenazine_PhzF-like"/>
</dbReference>
<keyword evidence="3" id="KW-1185">Reference proteome</keyword>
<dbReference type="RefSeq" id="WP_010073198.1">
    <property type="nucleotide sequence ID" value="NC_014393.1"/>
</dbReference>
<dbReference type="OrthoDB" id="9788221at2"/>
<protein>
    <submittedName>
        <fullName evidence="2">Phenazine biosynthesis protein PhzF family</fullName>
    </submittedName>
</protein>
<evidence type="ECO:0000313" key="3">
    <source>
        <dbReference type="Proteomes" id="UP000002730"/>
    </source>
</evidence>
<dbReference type="SUPFAM" id="SSF54506">
    <property type="entry name" value="Diaminopimelate epimerase-like"/>
    <property type="match status" value="1"/>
</dbReference>
<proteinExistence type="predicted"/>
<dbReference type="STRING" id="573061.Clocel_3132"/>
<evidence type="ECO:0000256" key="1">
    <source>
        <dbReference type="PIRSR" id="PIRSR016184-1"/>
    </source>
</evidence>
<dbReference type="Proteomes" id="UP000002730">
    <property type="component" value="Chromosome"/>
</dbReference>
<reference evidence="2 3" key="1">
    <citation type="submission" date="2010-08" db="EMBL/GenBank/DDBJ databases">
        <title>Complete sequence of Clostridium cellulovorans 743B.</title>
        <authorList>
            <consortium name="US DOE Joint Genome Institute"/>
            <person name="Lucas S."/>
            <person name="Copeland A."/>
            <person name="Lapidus A."/>
            <person name="Cheng J.-F."/>
            <person name="Bruce D."/>
            <person name="Goodwin L."/>
            <person name="Pitluck S."/>
            <person name="Chertkov O."/>
            <person name="Detter J.C."/>
            <person name="Han C."/>
            <person name="Tapia R."/>
            <person name="Land M."/>
            <person name="Hauser L."/>
            <person name="Chang Y.-J."/>
            <person name="Jeffries C."/>
            <person name="Kyrpides N."/>
            <person name="Ivanova N."/>
            <person name="Mikhailova N."/>
            <person name="Hemme C.L."/>
            <person name="Woyke T."/>
        </authorList>
    </citation>
    <scope>NUCLEOTIDE SEQUENCE [LARGE SCALE GENOMIC DNA]</scope>
    <source>
        <strain evidence="3">ATCC 35296 / DSM 3052 / OCM 3 / 743B</strain>
    </source>
</reference>
<dbReference type="GO" id="GO:0005737">
    <property type="term" value="C:cytoplasm"/>
    <property type="evidence" value="ECO:0007669"/>
    <property type="project" value="TreeGrafter"/>
</dbReference>
<dbReference type="NCBIfam" id="TIGR00654">
    <property type="entry name" value="PhzF_family"/>
    <property type="match status" value="1"/>
</dbReference>
<dbReference type="PIRSF" id="PIRSF016184">
    <property type="entry name" value="PhzC_PhzF"/>
    <property type="match status" value="1"/>
</dbReference>
<gene>
    <name evidence="2" type="ordered locus">Clocel_3132</name>
</gene>
<dbReference type="eggNOG" id="COG0384">
    <property type="taxonomic scope" value="Bacteria"/>
</dbReference>
<dbReference type="EMBL" id="CP002160">
    <property type="protein sequence ID" value="ADL52821.1"/>
    <property type="molecule type" value="Genomic_DNA"/>
</dbReference>
<accession>D9SU66</accession>
<feature type="active site" evidence="1">
    <location>
        <position position="50"/>
    </location>
</feature>
<organism evidence="2 3">
    <name type="scientific">Clostridium cellulovorans (strain ATCC 35296 / DSM 3052 / OCM 3 / 743B)</name>
    <dbReference type="NCBI Taxonomy" id="573061"/>
    <lineage>
        <taxon>Bacteria</taxon>
        <taxon>Bacillati</taxon>
        <taxon>Bacillota</taxon>
        <taxon>Clostridia</taxon>
        <taxon>Eubacteriales</taxon>
        <taxon>Clostridiaceae</taxon>
        <taxon>Clostridium</taxon>
    </lineage>
</organism>
<dbReference type="HOGENOM" id="CLU_048756_0_2_9"/>
<dbReference type="AlphaFoldDB" id="D9SU66"/>
<sequence length="292" mass="32951">MRKYKYKKIDAFITEKSLGNPAAYILLEDKNLTPEEMLQIGKDHKNYVSEVVFCENSTIADIKLTYYSSECEVDFCGHGTIAAMYDIVKSSELIEKEIITIETNKKGILTLYNRISTEDAVYITAPTAEEYVANISKLDISKNLGVNLDVISDSLPTDFINAGLSTYIIPFNNLNDMINFYPNIEELKKFCLNNSIDIVLTFTKETQNKDMYIHSRVFAPKFGYLEDPATGSGNSALGKYMLKNHIWDGRSINIEQGGNDRIYNKVMLSLDGDKILFGGNAKVRIEGTIYID</sequence>
<dbReference type="Gene3D" id="3.10.310.10">
    <property type="entry name" value="Diaminopimelate Epimerase, Chain A, domain 1"/>
    <property type="match status" value="2"/>
</dbReference>
<dbReference type="Pfam" id="PF02567">
    <property type="entry name" value="PhzC-PhzF"/>
    <property type="match status" value="1"/>
</dbReference>
<name>D9SU66_CLOC7</name>
<dbReference type="PANTHER" id="PTHR13774">
    <property type="entry name" value="PHENAZINE BIOSYNTHESIS PROTEIN"/>
    <property type="match status" value="1"/>
</dbReference>
<dbReference type="KEGG" id="ccb:Clocel_3132"/>